<dbReference type="EMBL" id="JANDBC010000001">
    <property type="protein sequence ID" value="MCP9291226.1"/>
    <property type="molecule type" value="Genomic_DNA"/>
</dbReference>
<name>A0A9X2L2N8_9BACT</name>
<proteinExistence type="predicted"/>
<dbReference type="AlphaFoldDB" id="A0A9X2L2N8"/>
<evidence type="ECO:0000313" key="2">
    <source>
        <dbReference type="Proteomes" id="UP001139125"/>
    </source>
</evidence>
<comment type="caution">
    <text evidence="1">The sequence shown here is derived from an EMBL/GenBank/DDBJ whole genome shotgun (WGS) entry which is preliminary data.</text>
</comment>
<evidence type="ECO:0000313" key="1">
    <source>
        <dbReference type="EMBL" id="MCP9291226.1"/>
    </source>
</evidence>
<dbReference type="RefSeq" id="WP_255133980.1">
    <property type="nucleotide sequence ID" value="NZ_JANDBC010000001.1"/>
</dbReference>
<reference evidence="1" key="1">
    <citation type="submission" date="2022-06" db="EMBL/GenBank/DDBJ databases">
        <title>Gracilimonas sp. CAU 1638 isolated from sea sediment.</title>
        <authorList>
            <person name="Kim W."/>
        </authorList>
    </citation>
    <scope>NUCLEOTIDE SEQUENCE</scope>
    <source>
        <strain evidence="1">CAU 1638</strain>
    </source>
</reference>
<keyword evidence="2" id="KW-1185">Reference proteome</keyword>
<dbReference type="Proteomes" id="UP001139125">
    <property type="component" value="Unassembled WGS sequence"/>
</dbReference>
<protein>
    <submittedName>
        <fullName evidence="1">Uncharacterized protein</fullName>
    </submittedName>
</protein>
<gene>
    <name evidence="1" type="ORF">NM125_06495</name>
</gene>
<sequence>MDISRMAGIREAQVANTAPRIKKAVQVAISSRFAVLSEVFEPYEEIVFILNLEAA</sequence>
<organism evidence="1 2">
    <name type="scientific">Gracilimonas sediminicola</name>
    <dbReference type="NCBI Taxonomy" id="2952158"/>
    <lineage>
        <taxon>Bacteria</taxon>
        <taxon>Pseudomonadati</taxon>
        <taxon>Balneolota</taxon>
        <taxon>Balneolia</taxon>
        <taxon>Balneolales</taxon>
        <taxon>Balneolaceae</taxon>
        <taxon>Gracilimonas</taxon>
    </lineage>
</organism>
<accession>A0A9X2L2N8</accession>